<comment type="caution">
    <text evidence="1">The sequence shown here is derived from an EMBL/GenBank/DDBJ whole genome shotgun (WGS) entry which is preliminary data.</text>
</comment>
<dbReference type="EMBL" id="BDQA01000304">
    <property type="protein sequence ID" value="GBH21755.1"/>
    <property type="molecule type" value="Genomic_RNA"/>
</dbReference>
<proteinExistence type="predicted"/>
<dbReference type="AlphaFoldDB" id="A0A2V0RI17"/>
<reference evidence="1" key="1">
    <citation type="submission" date="2017-04" db="EMBL/GenBank/DDBJ databases">
        <title>Unveiling RNA virosphere associated with marine microorganisms.</title>
        <authorList>
            <person name="Urayama S."/>
            <person name="Takaki Y."/>
            <person name="Nishi S."/>
            <person name="Yoshida Y."/>
            <person name="Deguchi S."/>
            <person name="Takai K."/>
            <person name="Nunoura T."/>
        </authorList>
    </citation>
    <scope>NUCLEOTIDE SEQUENCE</scope>
</reference>
<organism evidence="1">
    <name type="scientific">viral metagenome</name>
    <dbReference type="NCBI Taxonomy" id="1070528"/>
    <lineage>
        <taxon>unclassified sequences</taxon>
        <taxon>metagenomes</taxon>
        <taxon>organismal metagenomes</taxon>
    </lineage>
</organism>
<evidence type="ECO:0000313" key="1">
    <source>
        <dbReference type="EMBL" id="GBH21755.1"/>
    </source>
</evidence>
<accession>A0A2V0RI17</accession>
<name>A0A2V0RI17_9ZZZZ</name>
<protein>
    <submittedName>
        <fullName evidence="1">Uncharacterized protein</fullName>
    </submittedName>
</protein>
<sequence>MAIQIPAYLADNVVDTFDEDLPLVLVAVETYTDQHIMEEAHMLQQSFNTRGFSKPLEPVETALFPRLGEFTARRSFGARNQRSLYVKRAGFNALTIGAHAPAHPQYRVNSNIEMPFWDAPRLAGIGYNENHSLRIREALVLDHANSAAPTVAYMHQEHEKTISSLYKKLGVPTFLYARDNSVMASSNYYKTLVSVPLPVNGGGAFPPLPAVHPQPGLLAITRDIHAQTQNVYACKDLPTTFQDHAIAAIFRTQTRTDNRQPPHYEWILFGPDNGANRALTVAQNAIDGYQIGGVATIAANSVIPVTSALTLLQHRVRPRQLVLQEVSIAEMANLVLLHTGSADATMPPPGISLRQNSFVSSFIYYRKFRCEGLKLTHRTQVWLRYDESDSCSPSSASQ</sequence>